<dbReference type="EMBL" id="QSUL01000004">
    <property type="protein sequence ID" value="RGN37244.1"/>
    <property type="molecule type" value="Genomic_DNA"/>
</dbReference>
<dbReference type="AlphaFoldDB" id="A0A3E5BI42"/>
<protein>
    <submittedName>
        <fullName evidence="1">Uncharacterized protein</fullName>
    </submittedName>
</protein>
<comment type="caution">
    <text evidence="1">The sequence shown here is derived from an EMBL/GenBank/DDBJ whole genome shotgun (WGS) entry which is preliminary data.</text>
</comment>
<evidence type="ECO:0000313" key="1">
    <source>
        <dbReference type="EMBL" id="RGN37244.1"/>
    </source>
</evidence>
<dbReference type="Proteomes" id="UP000260983">
    <property type="component" value="Unassembled WGS sequence"/>
</dbReference>
<organism evidence="1 2">
    <name type="scientific">Bacteroides oleiciplenus</name>
    <dbReference type="NCBI Taxonomy" id="626931"/>
    <lineage>
        <taxon>Bacteria</taxon>
        <taxon>Pseudomonadati</taxon>
        <taxon>Bacteroidota</taxon>
        <taxon>Bacteroidia</taxon>
        <taxon>Bacteroidales</taxon>
        <taxon>Bacteroidaceae</taxon>
        <taxon>Bacteroides</taxon>
    </lineage>
</organism>
<name>A0A3E5BI42_9BACE</name>
<gene>
    <name evidence="1" type="ORF">DXB65_06975</name>
</gene>
<reference evidence="1 2" key="1">
    <citation type="submission" date="2018-08" db="EMBL/GenBank/DDBJ databases">
        <title>A genome reference for cultivated species of the human gut microbiota.</title>
        <authorList>
            <person name="Zou Y."/>
            <person name="Xue W."/>
            <person name="Luo G."/>
        </authorList>
    </citation>
    <scope>NUCLEOTIDE SEQUENCE [LARGE SCALE GENOMIC DNA]</scope>
    <source>
        <strain evidence="1 2">OM05-15BH</strain>
    </source>
</reference>
<evidence type="ECO:0000313" key="2">
    <source>
        <dbReference type="Proteomes" id="UP000260983"/>
    </source>
</evidence>
<sequence>MRTVQAQQIKPGNGFPLRFRMRMMHTRQVWMGVGYEEMIDHMCMNKGCVSYIVISEYYY</sequence>
<accession>A0A3E5BI42</accession>
<proteinExistence type="predicted"/>